<keyword evidence="6" id="KW-0408">Iron</keyword>
<evidence type="ECO:0000256" key="3">
    <source>
        <dbReference type="ARBA" id="ARBA00022617"/>
    </source>
</evidence>
<keyword evidence="3" id="KW-0349">Heme</keyword>
<evidence type="ECO:0000256" key="5">
    <source>
        <dbReference type="ARBA" id="ARBA00023002"/>
    </source>
</evidence>
<dbReference type="CDD" id="cd11067">
    <property type="entry name" value="CYP152"/>
    <property type="match status" value="1"/>
</dbReference>
<dbReference type="GO" id="GO:0004497">
    <property type="term" value="F:monooxygenase activity"/>
    <property type="evidence" value="ECO:0007669"/>
    <property type="project" value="UniProtKB-KW"/>
</dbReference>
<gene>
    <name evidence="9" type="ORF">D1114_07770</name>
</gene>
<dbReference type="Gene3D" id="1.10.630.10">
    <property type="entry name" value="Cytochrome P450"/>
    <property type="match status" value="1"/>
</dbReference>
<evidence type="ECO:0000313" key="9">
    <source>
        <dbReference type="EMBL" id="RHZ96014.1"/>
    </source>
</evidence>
<dbReference type="PANTHER" id="PTHR24286">
    <property type="entry name" value="CYTOCHROME P450 26"/>
    <property type="match status" value="1"/>
</dbReference>
<evidence type="ECO:0000256" key="7">
    <source>
        <dbReference type="ARBA" id="ARBA00023033"/>
    </source>
</evidence>
<name>A0AAX1UN32_CERSP</name>
<organism evidence="9 10">
    <name type="scientific">Cereibacter sphaeroides</name>
    <name type="common">Rhodobacter sphaeroides</name>
    <dbReference type="NCBI Taxonomy" id="1063"/>
    <lineage>
        <taxon>Bacteria</taxon>
        <taxon>Pseudomonadati</taxon>
        <taxon>Pseudomonadota</taxon>
        <taxon>Alphaproteobacteria</taxon>
        <taxon>Rhodobacterales</taxon>
        <taxon>Paracoccaceae</taxon>
        <taxon>Cereibacter</taxon>
    </lineage>
</organism>
<keyword evidence="4" id="KW-0479">Metal-binding</keyword>
<feature type="region of interest" description="Disordered" evidence="8">
    <location>
        <begin position="1"/>
        <end position="21"/>
    </location>
</feature>
<evidence type="ECO:0000256" key="2">
    <source>
        <dbReference type="ARBA" id="ARBA00010617"/>
    </source>
</evidence>
<dbReference type="GO" id="GO:0016705">
    <property type="term" value="F:oxidoreductase activity, acting on paired donors, with incorporation or reduction of molecular oxygen"/>
    <property type="evidence" value="ECO:0007669"/>
    <property type="project" value="InterPro"/>
</dbReference>
<reference evidence="9 10" key="1">
    <citation type="submission" date="2018-08" db="EMBL/GenBank/DDBJ databases">
        <title>Draft genome sequence of Rhodobacter sphaeroides FY.</title>
        <authorList>
            <person name="Rayyan A."/>
            <person name="Meyer T.E."/>
            <person name="Kyndt J.A."/>
        </authorList>
    </citation>
    <scope>NUCLEOTIDE SEQUENCE [LARGE SCALE GENOMIC DNA]</scope>
    <source>
        <strain evidence="9 10">FY</strain>
    </source>
</reference>
<protein>
    <submittedName>
        <fullName evidence="9">Cytochrome P450</fullName>
    </submittedName>
</protein>
<accession>A0AAX1UN32</accession>
<dbReference type="SUPFAM" id="SSF48264">
    <property type="entry name" value="Cytochrome P450"/>
    <property type="match status" value="1"/>
</dbReference>
<dbReference type="Pfam" id="PF00067">
    <property type="entry name" value="p450"/>
    <property type="match status" value="1"/>
</dbReference>
<evidence type="ECO:0000256" key="8">
    <source>
        <dbReference type="SAM" id="MobiDB-lite"/>
    </source>
</evidence>
<evidence type="ECO:0000256" key="4">
    <source>
        <dbReference type="ARBA" id="ARBA00022723"/>
    </source>
</evidence>
<evidence type="ECO:0000256" key="6">
    <source>
        <dbReference type="ARBA" id="ARBA00023004"/>
    </source>
</evidence>
<dbReference type="RefSeq" id="WP_118999784.1">
    <property type="nucleotide sequence ID" value="NZ_QWGP01000006.1"/>
</dbReference>
<evidence type="ECO:0000256" key="1">
    <source>
        <dbReference type="ARBA" id="ARBA00001971"/>
    </source>
</evidence>
<dbReference type="GO" id="GO:0005506">
    <property type="term" value="F:iron ion binding"/>
    <property type="evidence" value="ECO:0007669"/>
    <property type="project" value="InterPro"/>
</dbReference>
<dbReference type="InterPro" id="IPR036396">
    <property type="entry name" value="Cyt_P450_sf"/>
</dbReference>
<dbReference type="PANTHER" id="PTHR24286:SF24">
    <property type="entry name" value="LANOSTEROL 14-ALPHA DEMETHYLASE"/>
    <property type="match status" value="1"/>
</dbReference>
<dbReference type="AlphaFoldDB" id="A0AAX1UN32"/>
<comment type="caution">
    <text evidence="9">The sequence shown here is derived from an EMBL/GenBank/DDBJ whole genome shotgun (WGS) entry which is preliminary data.</text>
</comment>
<keyword evidence="7" id="KW-0503">Monooxygenase</keyword>
<sequence length="440" mass="49152">MTADEGRRPEEPGTPASLREIPRDPRIDASMALMSEGYRFVSNLCDRMDSDAVATRLRLREVVCLRGSAAARLLYGAEGLTRVGAMPSTVLHLLQDKGSVQQLEGPAHRHRKALFLSICMDPARVEALVSEMRLAWRERLPAWEAEGRIVLQQEAARLLTRAACRWAGVAHQPEAQLADEIFDMIDKAGSVGPRNWLAQMRRAGTEKRLRTLVEEVRAGEVVPEAATALHAIAFHREEDGTLLDPSVAAVELLNLLRPIVAVGRYITFAALALHRETTWRELFRSGNLELAGDFAEEVRRASPFFPFTAAVTTRPITWEGYDFPEGQWLLLDLYGTTHDPRHFPEPTRFRAERMLSWTGQDEAFIPQGAGDVARTHRCPGEMITVELMKEAIRLLCCEMDYEVPAQDLGVRLNRMPAQPRSGMILSAISRRAGTEASRDG</sequence>
<comment type="cofactor">
    <cofactor evidence="1">
        <name>heme</name>
        <dbReference type="ChEBI" id="CHEBI:30413"/>
    </cofactor>
</comment>
<dbReference type="GO" id="GO:0020037">
    <property type="term" value="F:heme binding"/>
    <property type="evidence" value="ECO:0007669"/>
    <property type="project" value="InterPro"/>
</dbReference>
<dbReference type="InterPro" id="IPR001128">
    <property type="entry name" value="Cyt_P450"/>
</dbReference>
<dbReference type="Proteomes" id="UP000266305">
    <property type="component" value="Unassembled WGS sequence"/>
</dbReference>
<dbReference type="EMBL" id="QWGP01000006">
    <property type="protein sequence ID" value="RHZ96014.1"/>
    <property type="molecule type" value="Genomic_DNA"/>
</dbReference>
<keyword evidence="5" id="KW-0560">Oxidoreductase</keyword>
<proteinExistence type="inferred from homology"/>
<feature type="compositionally biased region" description="Basic and acidic residues" evidence="8">
    <location>
        <begin position="1"/>
        <end position="11"/>
    </location>
</feature>
<dbReference type="GO" id="GO:0016125">
    <property type="term" value="P:sterol metabolic process"/>
    <property type="evidence" value="ECO:0007669"/>
    <property type="project" value="TreeGrafter"/>
</dbReference>
<comment type="similarity">
    <text evidence="2">Belongs to the cytochrome P450 family.</text>
</comment>
<evidence type="ECO:0000313" key="10">
    <source>
        <dbReference type="Proteomes" id="UP000266305"/>
    </source>
</evidence>